<dbReference type="Pfam" id="PF07893">
    <property type="entry name" value="DUF1668"/>
    <property type="match status" value="1"/>
</dbReference>
<proteinExistence type="predicted"/>
<dbReference type="PANTHER" id="PTHR33085:SF96">
    <property type="entry name" value="OS08G0271800 PROTEIN"/>
    <property type="match status" value="1"/>
</dbReference>
<gene>
    <name evidence="2" type="ORF">URODEC1_LOCUS68405</name>
</gene>
<sequence length="445" mass="48803">MYTTLRRSFPACSSRPIISHLSPALRHHGCGGSNRSTVLLGGGANGALSRGYCWSDWSCDEYRIDDDASYPADEAGTTPSTGHDSASHGHPNSWRRPHLYVIVDDWRWGFSLHKIDLLDDTDLVSQPQANQTTYHRLPPPAMRLQFSNSGTSTTFAAVGSKILACSNGQHGLTVIYDTDTAGQAIVQCCPNVLHSSYCRTAVGVGSTLYSMGCSFGHHGTGELHFLDGASSDFVRAKDNKLPWSRCPSPLPFRLEFDHGRVASYAVHPDGKTIFTSVTGDRNHPVGTYSYDTESREWSHQGTWMLPFSWQGCYDDELDAWVGHDDGCGIAKIGCCDIPSLGVGGSIPSPNWKRCDDDVISGLMCLDAKLVSVGGGWFCFLESGPREGVDIRSCNGEGDKCELRVTTFRARYGKNGELRIVDRRLARSYVLSRYGIGGFNMKAFWM</sequence>
<dbReference type="PANTHER" id="PTHR33085">
    <property type="entry name" value="OS12G0113100 PROTEIN-RELATED"/>
    <property type="match status" value="1"/>
</dbReference>
<evidence type="ECO:0000256" key="1">
    <source>
        <dbReference type="SAM" id="MobiDB-lite"/>
    </source>
</evidence>
<protein>
    <submittedName>
        <fullName evidence="2">Uncharacterized protein</fullName>
    </submittedName>
</protein>
<dbReference type="InterPro" id="IPR012871">
    <property type="entry name" value="DUF1668_ORYSA"/>
</dbReference>
<evidence type="ECO:0000313" key="2">
    <source>
        <dbReference type="EMBL" id="CAL5007259.1"/>
    </source>
</evidence>
<evidence type="ECO:0000313" key="3">
    <source>
        <dbReference type="Proteomes" id="UP001497457"/>
    </source>
</evidence>
<keyword evidence="3" id="KW-1185">Reference proteome</keyword>
<name>A0ABC9BSL4_9POAL</name>
<accession>A0ABC9BSL4</accession>
<dbReference type="Proteomes" id="UP001497457">
    <property type="component" value="Chromosome 27b"/>
</dbReference>
<dbReference type="AlphaFoldDB" id="A0ABC9BSL4"/>
<dbReference type="EMBL" id="OZ075137">
    <property type="protein sequence ID" value="CAL5007259.1"/>
    <property type="molecule type" value="Genomic_DNA"/>
</dbReference>
<reference evidence="2" key="1">
    <citation type="submission" date="2024-10" db="EMBL/GenBank/DDBJ databases">
        <authorList>
            <person name="Ryan C."/>
        </authorList>
    </citation>
    <scope>NUCLEOTIDE SEQUENCE [LARGE SCALE GENOMIC DNA]</scope>
</reference>
<feature type="region of interest" description="Disordered" evidence="1">
    <location>
        <begin position="70"/>
        <end position="91"/>
    </location>
</feature>
<dbReference type="SUPFAM" id="SSF63825">
    <property type="entry name" value="YWTD domain"/>
    <property type="match status" value="1"/>
</dbReference>
<organism evidence="2 3">
    <name type="scientific">Urochloa decumbens</name>
    <dbReference type="NCBI Taxonomy" id="240449"/>
    <lineage>
        <taxon>Eukaryota</taxon>
        <taxon>Viridiplantae</taxon>
        <taxon>Streptophyta</taxon>
        <taxon>Embryophyta</taxon>
        <taxon>Tracheophyta</taxon>
        <taxon>Spermatophyta</taxon>
        <taxon>Magnoliopsida</taxon>
        <taxon>Liliopsida</taxon>
        <taxon>Poales</taxon>
        <taxon>Poaceae</taxon>
        <taxon>PACMAD clade</taxon>
        <taxon>Panicoideae</taxon>
        <taxon>Panicodae</taxon>
        <taxon>Paniceae</taxon>
        <taxon>Melinidinae</taxon>
        <taxon>Urochloa</taxon>
    </lineage>
</organism>